<name>X1QYX8_9ZZZZ</name>
<dbReference type="PROSITE" id="PS00028">
    <property type="entry name" value="ZINC_FINGER_C2H2_1"/>
    <property type="match status" value="1"/>
</dbReference>
<feature type="domain" description="C2H2-type" evidence="2">
    <location>
        <begin position="48"/>
        <end position="76"/>
    </location>
</feature>
<evidence type="ECO:0000256" key="1">
    <source>
        <dbReference type="SAM" id="Phobius"/>
    </source>
</evidence>
<proteinExistence type="predicted"/>
<reference evidence="3" key="1">
    <citation type="journal article" date="2014" name="Front. Microbiol.">
        <title>High frequency of phylogenetically diverse reductive dehalogenase-homologous genes in deep subseafloor sedimentary metagenomes.</title>
        <authorList>
            <person name="Kawai M."/>
            <person name="Futagami T."/>
            <person name="Toyoda A."/>
            <person name="Takaki Y."/>
            <person name="Nishi S."/>
            <person name="Hori S."/>
            <person name="Arai W."/>
            <person name="Tsubouchi T."/>
            <person name="Morono Y."/>
            <person name="Uchiyama I."/>
            <person name="Ito T."/>
            <person name="Fujiyama A."/>
            <person name="Inagaki F."/>
            <person name="Takami H."/>
        </authorList>
    </citation>
    <scope>NUCLEOTIDE SEQUENCE</scope>
    <source>
        <strain evidence="3">Expedition CK06-06</strain>
    </source>
</reference>
<dbReference type="AlphaFoldDB" id="X1QYX8"/>
<comment type="caution">
    <text evidence="3">The sequence shown here is derived from an EMBL/GenBank/DDBJ whole genome shotgun (WGS) entry which is preliminary data.</text>
</comment>
<dbReference type="PROSITE" id="PS50157">
    <property type="entry name" value="ZINC_FINGER_C2H2_2"/>
    <property type="match status" value="1"/>
</dbReference>
<evidence type="ECO:0000313" key="3">
    <source>
        <dbReference type="EMBL" id="GAI60026.1"/>
    </source>
</evidence>
<feature type="transmembrane region" description="Helical" evidence="1">
    <location>
        <begin position="116"/>
        <end position="136"/>
    </location>
</feature>
<accession>X1QYX8</accession>
<protein>
    <recommendedName>
        <fullName evidence="2">C2H2-type domain-containing protein</fullName>
    </recommendedName>
</protein>
<evidence type="ECO:0000259" key="2">
    <source>
        <dbReference type="PROSITE" id="PS50157"/>
    </source>
</evidence>
<organism evidence="3">
    <name type="scientific">marine sediment metagenome</name>
    <dbReference type="NCBI Taxonomy" id="412755"/>
    <lineage>
        <taxon>unclassified sequences</taxon>
        <taxon>metagenomes</taxon>
        <taxon>ecological metagenomes</taxon>
    </lineage>
</organism>
<gene>
    <name evidence="3" type="ORF">S12H4_07495</name>
</gene>
<keyword evidence="1" id="KW-1133">Transmembrane helix</keyword>
<sequence>MAEQSATLQPGESKLVSFEAIPHEARTYQVSVNGLTGSFVATEALEPVPCVYCGATFSTEAGLISHMESNHPGMPYLIYAYPEKSQVPRGGGCRVNYKAFIPALRALPTGVYSPSWILWITMGTYYSMCIFAYGAWRRVSSGQGFIEGTGTVRAKYNPAPYDVRDIPRGTYPLVSGLGVFHNSGHGPTDQYWWKVDTGQILTVV</sequence>
<dbReference type="EMBL" id="BARW01002773">
    <property type="protein sequence ID" value="GAI60026.1"/>
    <property type="molecule type" value="Genomic_DNA"/>
</dbReference>
<keyword evidence="1" id="KW-0812">Transmembrane</keyword>
<keyword evidence="1" id="KW-0472">Membrane</keyword>
<dbReference type="InterPro" id="IPR013087">
    <property type="entry name" value="Znf_C2H2_type"/>
</dbReference>